<feature type="compositionally biased region" description="Polar residues" evidence="1">
    <location>
        <begin position="13"/>
        <end position="28"/>
    </location>
</feature>
<dbReference type="EMBL" id="JATAAI010000001">
    <property type="protein sequence ID" value="KAK1748169.1"/>
    <property type="molecule type" value="Genomic_DNA"/>
</dbReference>
<evidence type="ECO:0000313" key="3">
    <source>
        <dbReference type="Proteomes" id="UP001224775"/>
    </source>
</evidence>
<evidence type="ECO:0000313" key="2">
    <source>
        <dbReference type="EMBL" id="KAK1748169.1"/>
    </source>
</evidence>
<reference evidence="2" key="1">
    <citation type="submission" date="2023-06" db="EMBL/GenBank/DDBJ databases">
        <title>Survivors Of The Sea: Transcriptome response of Skeletonema marinoi to long-term dormancy.</title>
        <authorList>
            <person name="Pinder M.I.M."/>
            <person name="Kourtchenko O."/>
            <person name="Robertson E.K."/>
            <person name="Larsson T."/>
            <person name="Maumus F."/>
            <person name="Osuna-Cruz C.M."/>
            <person name="Vancaester E."/>
            <person name="Stenow R."/>
            <person name="Vandepoele K."/>
            <person name="Ploug H."/>
            <person name="Bruchert V."/>
            <person name="Godhe A."/>
            <person name="Topel M."/>
        </authorList>
    </citation>
    <scope>NUCLEOTIDE SEQUENCE</scope>
    <source>
        <strain evidence="2">R05AC</strain>
    </source>
</reference>
<dbReference type="GO" id="GO:0006487">
    <property type="term" value="P:protein N-linked glycosylation"/>
    <property type="evidence" value="ECO:0007669"/>
    <property type="project" value="TreeGrafter"/>
</dbReference>
<gene>
    <name evidence="2" type="ORF">QTG54_000108</name>
</gene>
<keyword evidence="3" id="KW-1185">Reference proteome</keyword>
<comment type="caution">
    <text evidence="2">The sequence shown here is derived from an EMBL/GenBank/DDBJ whole genome shotgun (WGS) entry which is preliminary data.</text>
</comment>
<protein>
    <submittedName>
        <fullName evidence="2">Uncharacterized protein</fullName>
    </submittedName>
</protein>
<accession>A0AAD9DJ87</accession>
<dbReference type="PANTHER" id="PTHR13132:SF29">
    <property type="entry name" value="ALPHA-(1,6)-FUCOSYLTRANSFERASE"/>
    <property type="match status" value="1"/>
</dbReference>
<name>A0AAD9DJ87_9STRA</name>
<sequence length="616" mass="69073">MSRRRNAAAADSGSKTSEIVSLISSLDDQSAPHPRNRSRRPSLKKDSGHGESHKEERRPLVRLLTHDDDDNKSVMTGMSAMTSMTALTSTTAMTATPIIAAISKHTGLPRKAAYVIMSVILVSFLIWREGYRIRVNVSSSTLLNFNIQDIPVPKNADEYNKPHLLDAAWPGHDNVNFETLVQPSEIDLMLQRRLPEIEEGHECDDILLYMPNQLQNDDDDVNVDGVAGQLNSYLMAAMLATYTSKAMVVLESKEDLVPGGSQFGCPSNPFSEAGKSSSSGRFNVKEDIPKGLSRLIQHSEWLSRGCSVPCQNNHDYEKWSNVRKKNGKSKFVQHTTCRNDSGWESRVLVVDGADVQRLFENNFKGKMLHRPSPTAYNWALRLGAKKYEAQTFADLEDEEDIWDFVSALLARSDVLRFQPWIAKDARNFIRLSQLPMQVDYDAFHVRRDGSIPGYEEEAGVEVIPFQEYLKTWERHDCSDKARIIYIASDDPGQIKEEISKYPVGDTGNLILPGVDECHGLRFYLREDSTSTEFMKKGSTSDCSIQYRRTISSVADLIILSKSSTFIIGEFGSGFGRLVRTFRAALNDFPGREEEGPVLVRDTRVVWGKSHPGPPGM</sequence>
<organism evidence="2 3">
    <name type="scientific">Skeletonema marinoi</name>
    <dbReference type="NCBI Taxonomy" id="267567"/>
    <lineage>
        <taxon>Eukaryota</taxon>
        <taxon>Sar</taxon>
        <taxon>Stramenopiles</taxon>
        <taxon>Ochrophyta</taxon>
        <taxon>Bacillariophyta</taxon>
        <taxon>Coscinodiscophyceae</taxon>
        <taxon>Thalassiosirophycidae</taxon>
        <taxon>Thalassiosirales</taxon>
        <taxon>Skeletonemataceae</taxon>
        <taxon>Skeletonema</taxon>
        <taxon>Skeletonema marinoi-dohrnii complex</taxon>
    </lineage>
</organism>
<feature type="region of interest" description="Disordered" evidence="1">
    <location>
        <begin position="1"/>
        <end position="72"/>
    </location>
</feature>
<dbReference type="Proteomes" id="UP001224775">
    <property type="component" value="Unassembled WGS sequence"/>
</dbReference>
<dbReference type="GO" id="GO:0046921">
    <property type="term" value="F:alpha-(1-&gt;6)-fucosyltransferase activity"/>
    <property type="evidence" value="ECO:0007669"/>
    <property type="project" value="TreeGrafter"/>
</dbReference>
<dbReference type="Gene3D" id="3.40.50.11350">
    <property type="match status" value="1"/>
</dbReference>
<dbReference type="AlphaFoldDB" id="A0AAD9DJ87"/>
<evidence type="ECO:0000256" key="1">
    <source>
        <dbReference type="SAM" id="MobiDB-lite"/>
    </source>
</evidence>
<proteinExistence type="predicted"/>
<feature type="compositionally biased region" description="Basic and acidic residues" evidence="1">
    <location>
        <begin position="43"/>
        <end position="72"/>
    </location>
</feature>
<dbReference type="PANTHER" id="PTHR13132">
    <property type="entry name" value="ALPHA- 1,6 -FUCOSYLTRANSFERASE"/>
    <property type="match status" value="1"/>
</dbReference>